<feature type="disulfide bond" evidence="16">
    <location>
        <begin position="538"/>
        <end position="583"/>
    </location>
</feature>
<dbReference type="SUPFAM" id="SSF48552">
    <property type="entry name" value="Serum albumin-like"/>
    <property type="match status" value="3"/>
</dbReference>
<evidence type="ECO:0000256" key="16">
    <source>
        <dbReference type="PIRSR" id="PIRSR002520-2"/>
    </source>
</evidence>
<dbReference type="Proteomes" id="UP000694394">
    <property type="component" value="Chromosome 26"/>
</dbReference>
<dbReference type="PROSITE" id="PS51438">
    <property type="entry name" value="ALBUMIN_2"/>
    <property type="match status" value="3"/>
</dbReference>
<feature type="binding site" evidence="15">
    <location>
        <position position="273"/>
    </location>
    <ligand>
        <name>Zn(2+)</name>
        <dbReference type="ChEBI" id="CHEBI:29105"/>
    </ligand>
</feature>
<evidence type="ECO:0000313" key="21">
    <source>
        <dbReference type="Ensembl" id="ENSMICP00000015998.2"/>
    </source>
</evidence>
<evidence type="ECO:0000256" key="19">
    <source>
        <dbReference type="SAM" id="SignalP"/>
    </source>
</evidence>
<dbReference type="FunFam" id="1.10.246.10:FF:000001">
    <property type="entry name" value="Serum albumin"/>
    <property type="match status" value="2"/>
</dbReference>
<keyword evidence="22" id="KW-1185">Reference proteome</keyword>
<feature type="disulfide bond" evidence="16">
    <location>
        <begin position="77"/>
        <end position="86"/>
    </location>
</feature>
<dbReference type="GO" id="GO:0005783">
    <property type="term" value="C:endoplasmic reticulum"/>
    <property type="evidence" value="ECO:0007669"/>
    <property type="project" value="Ensembl"/>
</dbReference>
<feature type="binding site" evidence="15">
    <location>
        <position position="27"/>
    </location>
    <ligand>
        <name>Cu cation</name>
        <dbReference type="ChEBI" id="CHEBI:23378"/>
    </ligand>
</feature>
<feature type="disulfide bond" evidence="16">
    <location>
        <begin position="148"/>
        <end position="193"/>
    </location>
</feature>
<dbReference type="GO" id="GO:0072562">
    <property type="term" value="C:blood microparticle"/>
    <property type="evidence" value="ECO:0007669"/>
    <property type="project" value="TreeGrafter"/>
</dbReference>
<feature type="disulfide bond" evidence="16">
    <location>
        <begin position="500"/>
        <end position="511"/>
    </location>
</feature>
<feature type="domain" description="Albumin" evidence="20">
    <location>
        <begin position="404"/>
        <end position="600"/>
    </location>
</feature>
<dbReference type="EMBL" id="ABDC03029018">
    <property type="status" value="NOT_ANNOTATED_CDS"/>
    <property type="molecule type" value="Genomic_DNA"/>
</dbReference>
<evidence type="ECO:0000256" key="11">
    <source>
        <dbReference type="ARBA" id="ARBA00023008"/>
    </source>
</evidence>
<feature type="binding site" evidence="15">
    <location>
        <position position="37"/>
    </location>
    <ligand>
        <name>Ca(2+)</name>
        <dbReference type="ChEBI" id="CHEBI:29108"/>
        <label>2</label>
    </ligand>
</feature>
<name>A0A8C5V9V8_MICMU</name>
<evidence type="ECO:0000256" key="2">
    <source>
        <dbReference type="ARBA" id="ARBA00022481"/>
    </source>
</evidence>
<dbReference type="PANTHER" id="PTHR11385">
    <property type="entry name" value="SERUM ALBUMIN-RELATED"/>
    <property type="match status" value="1"/>
</dbReference>
<reference evidence="21" key="2">
    <citation type="submission" date="2025-08" db="UniProtKB">
        <authorList>
            <consortium name="Ensembl"/>
        </authorList>
    </citation>
    <scope>IDENTIFICATION</scope>
</reference>
<feature type="disulfide bond" evidence="16">
    <location>
        <begin position="114"/>
        <end position="125"/>
    </location>
</feature>
<feature type="disulfide bond" evidence="16">
    <location>
        <begin position="384"/>
        <end position="393"/>
    </location>
</feature>
<evidence type="ECO:0000256" key="5">
    <source>
        <dbReference type="ARBA" id="ARBA00022685"/>
    </source>
</evidence>
<keyword evidence="12" id="KW-0446">Lipid-binding</keyword>
<dbReference type="FunFam" id="1.10.246.10:FF:000003">
    <property type="entry name" value="Serum albumin"/>
    <property type="match status" value="1"/>
</dbReference>
<feature type="disulfide bond" evidence="16">
    <location>
        <begin position="340"/>
        <end position="385"/>
    </location>
</feature>
<dbReference type="InterPro" id="IPR020858">
    <property type="entry name" value="Serum_albumin-like"/>
</dbReference>
<dbReference type="FunFam" id="1.10.246.10:FF:000002">
    <property type="entry name" value="Serum albumin"/>
    <property type="match status" value="2"/>
</dbReference>
<dbReference type="GO" id="GO:0005794">
    <property type="term" value="C:Golgi apparatus"/>
    <property type="evidence" value="ECO:0007669"/>
    <property type="project" value="Ensembl"/>
</dbReference>
<feature type="disulfide bond" evidence="16">
    <location>
        <begin position="461"/>
        <end position="472"/>
    </location>
</feature>
<dbReference type="PRINTS" id="PR00802">
    <property type="entry name" value="SERUMALBUMIN"/>
</dbReference>
<dbReference type="GO" id="GO:0005504">
    <property type="term" value="F:fatty acid binding"/>
    <property type="evidence" value="ECO:0007669"/>
    <property type="project" value="Ensembl"/>
</dbReference>
<evidence type="ECO:0000256" key="17">
    <source>
        <dbReference type="PIRSR" id="PIRSR002520-3"/>
    </source>
</evidence>
<reference evidence="21" key="3">
    <citation type="submission" date="2025-09" db="UniProtKB">
        <authorList>
            <consortium name="Ensembl"/>
        </authorList>
    </citation>
    <scope>IDENTIFICATION</scope>
</reference>
<keyword evidence="7 19" id="KW-0732">Signal</keyword>
<keyword evidence="13 16" id="KW-1015">Disulfide bond</keyword>
<feature type="disulfide bond" evidence="16">
    <location>
        <begin position="485"/>
        <end position="501"/>
    </location>
</feature>
<keyword evidence="6 15" id="KW-0479">Metal-binding</keyword>
<dbReference type="GeneTree" id="ENSGT00390000000113"/>
<dbReference type="GO" id="GO:0140104">
    <property type="term" value="F:molecular carrier activity"/>
    <property type="evidence" value="ECO:0007669"/>
    <property type="project" value="Ensembl"/>
</dbReference>
<dbReference type="PROSITE" id="PS00212">
    <property type="entry name" value="ALBUMIN_1"/>
    <property type="match status" value="1"/>
</dbReference>
<dbReference type="GO" id="GO:0015723">
    <property type="term" value="P:bilirubin transport"/>
    <property type="evidence" value="ECO:0007669"/>
    <property type="project" value="Ensembl"/>
</dbReference>
<feature type="binding site" evidence="15">
    <location>
        <position position="276"/>
    </location>
    <ligand>
        <name>Ca(2+)</name>
        <dbReference type="ChEBI" id="CHEBI:29108"/>
        <label>1</label>
    </ligand>
</feature>
<dbReference type="GO" id="GO:0051087">
    <property type="term" value="F:protein-folding chaperone binding"/>
    <property type="evidence" value="ECO:0007669"/>
    <property type="project" value="Ensembl"/>
</dbReference>
<feature type="disulfide bond" evidence="16">
    <location>
        <begin position="269"/>
        <end position="277"/>
    </location>
</feature>
<dbReference type="PIRSF" id="PIRSF002520">
    <property type="entry name" value="Serum_albumin_subgroup"/>
    <property type="match status" value="1"/>
</dbReference>
<evidence type="ECO:0000256" key="10">
    <source>
        <dbReference type="ARBA" id="ARBA00022837"/>
    </source>
</evidence>
<feature type="binding site" evidence="15">
    <location>
        <position position="279"/>
    </location>
    <ligand>
        <name>Ca(2+)</name>
        <dbReference type="ChEBI" id="CHEBI:29108"/>
        <label>2</label>
    </ligand>
</feature>
<dbReference type="InterPro" id="IPR020857">
    <property type="entry name" value="Serum_albumin_CS"/>
</dbReference>
<dbReference type="Pfam" id="PF00273">
    <property type="entry name" value="Serum_albumin"/>
    <property type="match status" value="3"/>
</dbReference>
<dbReference type="GO" id="GO:0072732">
    <property type="term" value="P:cellular response to calcium ion starvation"/>
    <property type="evidence" value="ECO:0007669"/>
    <property type="project" value="Ensembl"/>
</dbReference>
<evidence type="ECO:0000256" key="14">
    <source>
        <dbReference type="ARBA" id="ARBA00039343"/>
    </source>
</evidence>
<dbReference type="GO" id="GO:0070062">
    <property type="term" value="C:extracellular exosome"/>
    <property type="evidence" value="ECO:0007669"/>
    <property type="project" value="Ensembl"/>
</dbReference>
<evidence type="ECO:0000259" key="20">
    <source>
        <dbReference type="PROSITE" id="PS51438"/>
    </source>
</evidence>
<dbReference type="GO" id="GO:0046872">
    <property type="term" value="F:metal ion binding"/>
    <property type="evidence" value="ECO:0007669"/>
    <property type="project" value="UniProtKB-KW"/>
</dbReference>
<dbReference type="GO" id="GO:0015643">
    <property type="term" value="F:toxic substance binding"/>
    <property type="evidence" value="ECO:0007669"/>
    <property type="project" value="Ensembl"/>
</dbReference>
<keyword evidence="11 15" id="KW-0186">Copper</keyword>
<reference evidence="21" key="1">
    <citation type="submission" date="2016-12" db="EMBL/GenBank/DDBJ databases">
        <title>Mouse lemur reference genome and diversity panel.</title>
        <authorList>
            <person name="Harris R."/>
            <person name="Larsen P."/>
            <person name="Liu Y."/>
            <person name="Hughes D.S."/>
            <person name="Murali S."/>
            <person name="Raveendran M."/>
            <person name="Korchina V."/>
            <person name="Wang M."/>
            <person name="Jhangiani S."/>
            <person name="Bandaranaike D."/>
            <person name="Bellair M."/>
            <person name="Blankenburg K."/>
            <person name="Chao H."/>
            <person name="Dahdouli M."/>
            <person name="Dinh H."/>
            <person name="Doddapaneni H."/>
            <person name="English A."/>
            <person name="Firestine M."/>
            <person name="Gnanaolivu R."/>
            <person name="Gross S."/>
            <person name="Hernandez B."/>
            <person name="Javaid M."/>
            <person name="Jayaseelan J."/>
            <person name="Jones J."/>
            <person name="Khan Z."/>
            <person name="Kovar C."/>
            <person name="Kurapati P."/>
            <person name="Le B."/>
            <person name="Lee S."/>
            <person name="Li M."/>
            <person name="Mathew T."/>
            <person name="Narasimhan A."/>
            <person name="Ngo D."/>
            <person name="Nguyen L."/>
            <person name="Okwuonu G."/>
            <person name="Ongeri F."/>
            <person name="Osuji N."/>
            <person name="Pu L.-L."/>
            <person name="Puazo M."/>
            <person name="Quiroz J."/>
            <person name="Raj R."/>
            <person name="Rajbhandari K."/>
            <person name="Reid J.G."/>
            <person name="Santibanez J."/>
            <person name="Sexton D."/>
            <person name="Skinner E."/>
            <person name="Vee V."/>
            <person name="Weissenberger G."/>
            <person name="Wu Y."/>
            <person name="Xin Y."/>
            <person name="Han Y."/>
            <person name="Campbell C."/>
            <person name="Brown A."/>
            <person name="Sullivan B."/>
            <person name="Shelton J."/>
            <person name="Brown S."/>
            <person name="Dudchenko O."/>
            <person name="Machol I."/>
            <person name="Durand N."/>
            <person name="Shamim M."/>
            <person name="Lieberman A."/>
            <person name="Muzny D.M."/>
            <person name="Richards S."/>
            <person name="Yoder A."/>
            <person name="Worley K.C."/>
            <person name="Rogers J."/>
            <person name="Gibbs R.A."/>
        </authorList>
    </citation>
    <scope>NUCLEOTIDE SEQUENCE [LARGE SCALE GENOMIC DNA]</scope>
</reference>
<keyword evidence="4" id="KW-0597">Phosphoprotein</keyword>
<feature type="domain" description="Albumin" evidence="20">
    <location>
        <begin position="211"/>
        <end position="403"/>
    </location>
</feature>
<dbReference type="SMART" id="SM00103">
    <property type="entry name" value="ALBUMIN"/>
    <property type="match status" value="3"/>
</dbReference>
<keyword evidence="8" id="KW-0677">Repeat</keyword>
<evidence type="ECO:0000256" key="6">
    <source>
        <dbReference type="ARBA" id="ARBA00022723"/>
    </source>
</evidence>
<dbReference type="FunFam" id="1.10.246.10:FF:000005">
    <property type="entry name" value="Serum albumin"/>
    <property type="match status" value="1"/>
</dbReference>
<dbReference type="Ensembl" id="ENSMICT00000017567.3">
    <property type="protein sequence ID" value="ENSMICP00000015998.2"/>
    <property type="gene ID" value="ENSMICG00000017567.3"/>
</dbReference>
<feature type="disulfide bond" evidence="16">
    <location>
        <begin position="289"/>
        <end position="303"/>
    </location>
</feature>
<comment type="subcellular location">
    <subcellularLocation>
        <location evidence="1">Secreted</location>
    </subcellularLocation>
</comment>
<feature type="chain" id="PRO_5034144719" description="Albumin" evidence="19">
    <location>
        <begin position="19"/>
        <end position="604"/>
    </location>
</feature>
<feature type="disulfide bond" evidence="16">
    <location>
        <begin position="302"/>
        <end position="313"/>
    </location>
</feature>
<accession>A0A8C5V9V8</accession>
<dbReference type="Gene3D" id="1.10.246.10">
    <property type="match status" value="6"/>
</dbReference>
<dbReference type="AlphaFoldDB" id="A0A8C5V9V8"/>
<dbReference type="GO" id="GO:0042802">
    <property type="term" value="F:identical protein binding"/>
    <property type="evidence" value="ECO:0007669"/>
    <property type="project" value="Ensembl"/>
</dbReference>
<dbReference type="GO" id="GO:0051902">
    <property type="term" value="P:negative regulation of mitochondrial depolarization"/>
    <property type="evidence" value="ECO:0007669"/>
    <property type="project" value="Ensembl"/>
</dbReference>
<feature type="signal peptide" evidence="19">
    <location>
        <begin position="1"/>
        <end position="18"/>
    </location>
</feature>
<sequence length="604" mass="68831">MKWVTFISLLFLFSSAYSRGVFRRDTHKSELAHRFNDLGEGNFKALVLVTFSQFLQKCPFEDHVKLVNEITDFAKTCVADESAENCDKSLHTLLGDKLCTVASLREKYGEMADCCAKQEPERNQCFLAHKDDKPDLPPLERPETDVMCTSFQENENRFLGLYLYEIARRHPYFYGPELLFFAEKYKRAFTECCQAADKAACLIPKLDELKEEGMASSARQRLKCSSLEKFGERAFKAWAVARLSQRFPKADFAEVTKLVKDLTKIHTECCHGDLLECADDRAELAKYMCEHQDSLSSKLKECCDKPVLEKSHCLAHVENDDIPADLPSIAADFVEDKEVCKNYAEAKDVFLGTFLNEYSRRHPEQSPFVLLRVAKTYEATLEKCCAAADPHACYANVLDEFKPLVEKPQNLIKQNCELFEKLGEYGFQNALIVRYTKKAPQVSTPTLVELSRKLGKGGTKCCKLDESKRMGCTEDFLALVLNRLCVLHEKTPVSDRVTKCCTESLADRRPCFSELEADETYVPKPFTAETFTFHADVCTLPEKEKQIKKQTALVELVKHKPKATDEQLKAVMTDFTTFVETCCKADDKEGCFSEEPTLRTRERE</sequence>
<feature type="disulfide bond" evidence="16">
    <location>
        <begin position="582"/>
        <end position="591"/>
    </location>
</feature>
<feature type="disulfide bond" evidence="16">
    <location>
        <begin position="416"/>
        <end position="462"/>
    </location>
</feature>
<gene>
    <name evidence="21" type="primary">ALB</name>
</gene>
<feature type="disulfide bond" evidence="16">
    <location>
        <begin position="99"/>
        <end position="115"/>
    </location>
</feature>
<feature type="site" description="Aspirin-acetylated lysine" evidence="18">
    <location>
        <position position="223"/>
    </location>
</feature>
<evidence type="ECO:0000256" key="7">
    <source>
        <dbReference type="ARBA" id="ARBA00022729"/>
    </source>
</evidence>
<feature type="binding site" evidence="15">
    <location>
        <position position="268"/>
    </location>
    <ligand>
        <name>Ca(2+)</name>
        <dbReference type="ChEBI" id="CHEBI:29108"/>
        <label>1</label>
    </ligand>
</feature>
<feature type="domain" description="Albumin" evidence="20">
    <location>
        <begin position="19"/>
        <end position="210"/>
    </location>
</feature>
<evidence type="ECO:0000256" key="4">
    <source>
        <dbReference type="ARBA" id="ARBA00022553"/>
    </source>
</evidence>
<keyword evidence="10 15" id="KW-0106">Calcium</keyword>
<evidence type="ECO:0000256" key="9">
    <source>
        <dbReference type="ARBA" id="ARBA00022833"/>
    </source>
</evidence>
<dbReference type="GO" id="GO:0003677">
    <property type="term" value="F:DNA binding"/>
    <property type="evidence" value="ECO:0007669"/>
    <property type="project" value="Ensembl"/>
</dbReference>
<dbReference type="InterPro" id="IPR014760">
    <property type="entry name" value="Serum_albumin_N"/>
</dbReference>
<evidence type="ECO:0000256" key="3">
    <source>
        <dbReference type="ARBA" id="ARBA00022525"/>
    </source>
</evidence>
<feature type="binding site" evidence="15">
    <location>
        <position position="271"/>
    </location>
    <ligand>
        <name>Zn(2+)</name>
        <dbReference type="ChEBI" id="CHEBI:29105"/>
    </ligand>
</feature>
<feature type="binding site" evidence="15">
    <location>
        <position position="91"/>
    </location>
    <ligand>
        <name>Zn(2+)</name>
        <dbReference type="ChEBI" id="CHEBI:29105"/>
    </ligand>
</feature>
<proteinExistence type="predicted"/>
<dbReference type="GO" id="GO:0019825">
    <property type="term" value="F:oxygen binding"/>
    <property type="evidence" value="ECO:0007669"/>
    <property type="project" value="Ensembl"/>
</dbReference>
<organism evidence="21 22">
    <name type="scientific">Microcebus murinus</name>
    <name type="common">Gray mouse lemur</name>
    <name type="synonym">Lemur murinus</name>
    <dbReference type="NCBI Taxonomy" id="30608"/>
    <lineage>
        <taxon>Eukaryota</taxon>
        <taxon>Metazoa</taxon>
        <taxon>Chordata</taxon>
        <taxon>Craniata</taxon>
        <taxon>Vertebrata</taxon>
        <taxon>Euteleostomi</taxon>
        <taxon>Mammalia</taxon>
        <taxon>Eutheria</taxon>
        <taxon>Euarchontoglires</taxon>
        <taxon>Primates</taxon>
        <taxon>Strepsirrhini</taxon>
        <taxon>Lemuriformes</taxon>
        <taxon>Cheirogaleidae</taxon>
        <taxon>Microcebus</taxon>
    </lineage>
</organism>
<dbReference type="PANTHER" id="PTHR11385:SF15">
    <property type="entry name" value="ALBUMIN"/>
    <property type="match status" value="1"/>
</dbReference>
<keyword evidence="5" id="KW-0165">Cleavage on pair of basic residues</keyword>
<evidence type="ECO:0000256" key="13">
    <source>
        <dbReference type="ARBA" id="ARBA00023157"/>
    </source>
</evidence>
<dbReference type="GO" id="GO:0032991">
    <property type="term" value="C:protein-containing complex"/>
    <property type="evidence" value="ECO:0007669"/>
    <property type="project" value="Ensembl"/>
</dbReference>
<evidence type="ECO:0000256" key="12">
    <source>
        <dbReference type="ARBA" id="ARBA00023121"/>
    </source>
</evidence>
<evidence type="ECO:0000256" key="1">
    <source>
        <dbReference type="ARBA" id="ARBA00004613"/>
    </source>
</evidence>
<dbReference type="CDD" id="cd00015">
    <property type="entry name" value="ALBUMIN"/>
    <property type="match status" value="3"/>
</dbReference>
<feature type="binding site" evidence="17">
    <location>
        <position position="264"/>
    </location>
    <ligand>
        <name>(4Z,15Z)-bilirubin IXalpha</name>
        <dbReference type="ChEBI" id="CHEBI:57977"/>
    </ligand>
</feature>
<dbReference type="GO" id="GO:1903981">
    <property type="term" value="F:enterobactin binding"/>
    <property type="evidence" value="ECO:0007669"/>
    <property type="project" value="Ensembl"/>
</dbReference>
<keyword evidence="3" id="KW-0964">Secreted</keyword>
<dbReference type="InterPro" id="IPR021177">
    <property type="entry name" value="Serum_albumin/AFP/Afamin"/>
</dbReference>
<evidence type="ECO:0000256" key="15">
    <source>
        <dbReference type="PIRSR" id="PIRSR002520-1"/>
    </source>
</evidence>
<keyword evidence="2" id="KW-0488">Methylation</keyword>
<evidence type="ECO:0000256" key="18">
    <source>
        <dbReference type="PIRSR" id="PIRSR002520-4"/>
    </source>
</evidence>
<dbReference type="InterPro" id="IPR000264">
    <property type="entry name" value="ALB/AFP/VDB"/>
</dbReference>
<feature type="disulfide bond" evidence="16">
    <location>
        <begin position="192"/>
        <end position="201"/>
    </location>
</feature>
<keyword evidence="9 15" id="KW-0862">Zinc</keyword>
<dbReference type="GO" id="GO:0140272">
    <property type="term" value="F:exogenous protein binding"/>
    <property type="evidence" value="ECO:0007669"/>
    <property type="project" value="Ensembl"/>
</dbReference>
<feature type="disulfide bond" evidence="16">
    <location>
        <begin position="224"/>
        <end position="270"/>
    </location>
</feature>
<protein>
    <recommendedName>
        <fullName evidence="14">Albumin</fullName>
    </recommendedName>
</protein>
<evidence type="ECO:0000313" key="22">
    <source>
        <dbReference type="Proteomes" id="UP000694394"/>
    </source>
</evidence>
<dbReference type="GO" id="GO:0030170">
    <property type="term" value="F:pyridoxal phosphate binding"/>
    <property type="evidence" value="ECO:0007669"/>
    <property type="project" value="Ensembl"/>
</dbReference>
<feature type="binding site" evidence="15">
    <location>
        <position position="30"/>
    </location>
    <ligand>
        <name>Ca(2+)</name>
        <dbReference type="ChEBI" id="CHEBI:29108"/>
        <label>1</label>
    </ligand>
</feature>
<evidence type="ECO:0000256" key="8">
    <source>
        <dbReference type="ARBA" id="ARBA00022737"/>
    </source>
</evidence>